<evidence type="ECO:0000313" key="3">
    <source>
        <dbReference type="Proteomes" id="UP001234178"/>
    </source>
</evidence>
<dbReference type="Proteomes" id="UP001234178">
    <property type="component" value="Unassembled WGS sequence"/>
</dbReference>
<sequence length="137" mass="15364">MEGVLDAATTASREQMMMDRLKHDLQPQLKHKQFNSFEAVIDKADLAAMAIEENQTRERIQAAYSSPNIPSNRNELEGVLKALEKLITKIDRTVTAQTSEFKQSLADIKRQLAPRQPGPNPTQELLANNIIRPSISP</sequence>
<evidence type="ECO:0000313" key="2">
    <source>
        <dbReference type="EMBL" id="KAK4007229.1"/>
    </source>
</evidence>
<proteinExistence type="predicted"/>
<organism evidence="2 3">
    <name type="scientific">Daphnia magna</name>
    <dbReference type="NCBI Taxonomy" id="35525"/>
    <lineage>
        <taxon>Eukaryota</taxon>
        <taxon>Metazoa</taxon>
        <taxon>Ecdysozoa</taxon>
        <taxon>Arthropoda</taxon>
        <taxon>Crustacea</taxon>
        <taxon>Branchiopoda</taxon>
        <taxon>Diplostraca</taxon>
        <taxon>Cladocera</taxon>
        <taxon>Anomopoda</taxon>
        <taxon>Daphniidae</taxon>
        <taxon>Daphnia</taxon>
    </lineage>
</organism>
<name>A0ABQ9Z2W0_9CRUS</name>
<protein>
    <submittedName>
        <fullName evidence="2">Uncharacterized protein</fullName>
    </submittedName>
</protein>
<evidence type="ECO:0000256" key="1">
    <source>
        <dbReference type="SAM" id="MobiDB-lite"/>
    </source>
</evidence>
<reference evidence="2 3" key="1">
    <citation type="journal article" date="2023" name="Nucleic Acids Res.">
        <title>The hologenome of Daphnia magna reveals possible DNA methylation and microbiome-mediated evolution of the host genome.</title>
        <authorList>
            <person name="Chaturvedi A."/>
            <person name="Li X."/>
            <person name="Dhandapani V."/>
            <person name="Marshall H."/>
            <person name="Kissane S."/>
            <person name="Cuenca-Cambronero M."/>
            <person name="Asole G."/>
            <person name="Calvet F."/>
            <person name="Ruiz-Romero M."/>
            <person name="Marangio P."/>
            <person name="Guigo R."/>
            <person name="Rago D."/>
            <person name="Mirbahai L."/>
            <person name="Eastwood N."/>
            <person name="Colbourne J.K."/>
            <person name="Zhou J."/>
            <person name="Mallon E."/>
            <person name="Orsini L."/>
        </authorList>
    </citation>
    <scope>NUCLEOTIDE SEQUENCE [LARGE SCALE GENOMIC DNA]</scope>
    <source>
        <strain evidence="2">LRV0_1</strain>
    </source>
</reference>
<comment type="caution">
    <text evidence="2">The sequence shown here is derived from an EMBL/GenBank/DDBJ whole genome shotgun (WGS) entry which is preliminary data.</text>
</comment>
<accession>A0ABQ9Z2W0</accession>
<dbReference type="EMBL" id="JAOYFB010000002">
    <property type="protein sequence ID" value="KAK4007229.1"/>
    <property type="molecule type" value="Genomic_DNA"/>
</dbReference>
<gene>
    <name evidence="2" type="ORF">OUZ56_012389</name>
</gene>
<keyword evidence="3" id="KW-1185">Reference proteome</keyword>
<feature type="region of interest" description="Disordered" evidence="1">
    <location>
        <begin position="112"/>
        <end position="137"/>
    </location>
</feature>